<organism evidence="1 2">
    <name type="scientific">Micromonospora azadirachtae</name>
    <dbReference type="NCBI Taxonomy" id="1970735"/>
    <lineage>
        <taxon>Bacteria</taxon>
        <taxon>Bacillati</taxon>
        <taxon>Actinomycetota</taxon>
        <taxon>Actinomycetes</taxon>
        <taxon>Micromonosporales</taxon>
        <taxon>Micromonosporaceae</taxon>
        <taxon>Micromonospora</taxon>
    </lineage>
</organism>
<dbReference type="Gene3D" id="3.90.180.10">
    <property type="entry name" value="Medium-chain alcohol dehydrogenases, catalytic domain"/>
    <property type="match status" value="1"/>
</dbReference>
<gene>
    <name evidence="1" type="ORF">ACFQZ8_22560</name>
</gene>
<reference evidence="2" key="1">
    <citation type="journal article" date="2019" name="Int. J. Syst. Evol. Microbiol.">
        <title>The Global Catalogue of Microorganisms (GCM) 10K type strain sequencing project: providing services to taxonomists for standard genome sequencing and annotation.</title>
        <authorList>
            <consortium name="The Broad Institute Genomics Platform"/>
            <consortium name="The Broad Institute Genome Sequencing Center for Infectious Disease"/>
            <person name="Wu L."/>
            <person name="Ma J."/>
        </authorList>
    </citation>
    <scope>NUCLEOTIDE SEQUENCE [LARGE SCALE GENOMIC DNA]</scope>
    <source>
        <strain evidence="2">JCM 32148</strain>
    </source>
</reference>
<evidence type="ECO:0000313" key="1">
    <source>
        <dbReference type="EMBL" id="MFD0786692.1"/>
    </source>
</evidence>
<name>A0ABW3A753_9ACTN</name>
<proteinExistence type="predicted"/>
<evidence type="ECO:0000313" key="2">
    <source>
        <dbReference type="Proteomes" id="UP001597053"/>
    </source>
</evidence>
<dbReference type="Proteomes" id="UP001597053">
    <property type="component" value="Unassembled WGS sequence"/>
</dbReference>
<protein>
    <submittedName>
        <fullName evidence="1">Zinc-binding dehydrogenase</fullName>
    </submittedName>
</protein>
<keyword evidence="2" id="KW-1185">Reference proteome</keyword>
<accession>A0ABW3A753</accession>
<sequence length="54" mass="5500">ADAPALDGIAAAAELAEQGRFTVPVAAVFSLDEAAAAHELSESRHARGKIVLKS</sequence>
<feature type="non-terminal residue" evidence="1">
    <location>
        <position position="1"/>
    </location>
</feature>
<comment type="caution">
    <text evidence="1">The sequence shown here is derived from an EMBL/GenBank/DDBJ whole genome shotgun (WGS) entry which is preliminary data.</text>
</comment>
<dbReference type="Pfam" id="PF13602">
    <property type="entry name" value="ADH_zinc_N_2"/>
    <property type="match status" value="1"/>
</dbReference>
<dbReference type="EMBL" id="JBHTHM010001513">
    <property type="protein sequence ID" value="MFD0786692.1"/>
    <property type="molecule type" value="Genomic_DNA"/>
</dbReference>